<dbReference type="Gene3D" id="3.30.70.1070">
    <property type="entry name" value="Sporulation related repeat"/>
    <property type="match status" value="1"/>
</dbReference>
<evidence type="ECO:0000313" key="3">
    <source>
        <dbReference type="Proteomes" id="UP001200642"/>
    </source>
</evidence>
<keyword evidence="3" id="KW-1185">Reference proteome</keyword>
<accession>A0AAE3ETN4</accession>
<feature type="domain" description="SPOR" evidence="1">
    <location>
        <begin position="237"/>
        <end position="314"/>
    </location>
</feature>
<dbReference type="SUPFAM" id="SSF110997">
    <property type="entry name" value="Sporulation related repeat"/>
    <property type="match status" value="1"/>
</dbReference>
<dbReference type="EMBL" id="JAIRBC010000011">
    <property type="protein sequence ID" value="MCG2460925.1"/>
    <property type="molecule type" value="Genomic_DNA"/>
</dbReference>
<dbReference type="AlphaFoldDB" id="A0AAE3ETN4"/>
<sequence length="315" mass="35529">MQVARSIEELLYRYNCVIMPGFGAFLTQRKSATIHQTTNAFYPPSKVLSFNEQLSSNDGLLVSHLAQMEKRSYDEMLKEVALISSQWKADLKENKRLTLTNIGELWLNKAGKIQFQPSYQVNYLTSSFGLSSFVSAPVIREVLKEEVQELEEHIPFVITPEKREKFAIGHYLKYAAVILLALTAGFTGYRIFGGNVLNEQLAQKAAQEQVTKKIQEATFFSNAPLELPALTLTLEKNTKTADHQIIAGAYRMQGNADKKVRELRAKGYDSQYIGVNKYGLHLVTYGGYDDAKTALINLRKIKQTESSEAWLLSSK</sequence>
<dbReference type="InterPro" id="IPR040495">
    <property type="entry name" value="HU-CCDC81_bac_1"/>
</dbReference>
<dbReference type="InterPro" id="IPR041268">
    <property type="entry name" value="HU-CCDC81_bac_2"/>
</dbReference>
<gene>
    <name evidence="2" type="ORF">K8352_09205</name>
</gene>
<dbReference type="GO" id="GO:0042834">
    <property type="term" value="F:peptidoglycan binding"/>
    <property type="evidence" value="ECO:0007669"/>
    <property type="project" value="InterPro"/>
</dbReference>
<dbReference type="Pfam" id="PF18174">
    <property type="entry name" value="HU-CCDC81_bac_1"/>
    <property type="match status" value="1"/>
</dbReference>
<dbReference type="Pfam" id="PF05036">
    <property type="entry name" value="SPOR"/>
    <property type="match status" value="1"/>
</dbReference>
<dbReference type="Pfam" id="PF18175">
    <property type="entry name" value="HU-CCDC81_bac_2"/>
    <property type="match status" value="1"/>
</dbReference>
<reference evidence="2" key="1">
    <citation type="submission" date="2023-02" db="EMBL/GenBank/DDBJ databases">
        <title>Genome of Flavobacteriaceae gen. nov. sp. strain F89.</title>
        <authorList>
            <person name="Wang Y."/>
        </authorList>
    </citation>
    <scope>NUCLEOTIDE SEQUENCE</scope>
    <source>
        <strain evidence="2">F89</strain>
    </source>
</reference>
<dbReference type="InterPro" id="IPR036680">
    <property type="entry name" value="SPOR-like_sf"/>
</dbReference>
<dbReference type="Proteomes" id="UP001200642">
    <property type="component" value="Unassembled WGS sequence"/>
</dbReference>
<name>A0AAE3ETN4_9FLAO</name>
<proteinExistence type="predicted"/>
<evidence type="ECO:0000313" key="2">
    <source>
        <dbReference type="EMBL" id="MCG2460925.1"/>
    </source>
</evidence>
<organism evidence="2 3">
    <name type="scientific">Cerina litoralis</name>
    <dbReference type="NCBI Taxonomy" id="2874477"/>
    <lineage>
        <taxon>Bacteria</taxon>
        <taxon>Pseudomonadati</taxon>
        <taxon>Bacteroidota</taxon>
        <taxon>Flavobacteriia</taxon>
        <taxon>Flavobacteriales</taxon>
        <taxon>Flavobacteriaceae</taxon>
        <taxon>Cerina</taxon>
    </lineage>
</organism>
<dbReference type="InterPro" id="IPR007730">
    <property type="entry name" value="SPOR-like_dom"/>
</dbReference>
<evidence type="ECO:0000259" key="1">
    <source>
        <dbReference type="PROSITE" id="PS51724"/>
    </source>
</evidence>
<dbReference type="PROSITE" id="PS51724">
    <property type="entry name" value="SPOR"/>
    <property type="match status" value="1"/>
</dbReference>
<protein>
    <submittedName>
        <fullName evidence="2">SPOR domain-containing protein</fullName>
    </submittedName>
</protein>
<dbReference type="RefSeq" id="WP_317902070.1">
    <property type="nucleotide sequence ID" value="NZ_JAIRBC010000011.1"/>
</dbReference>
<comment type="caution">
    <text evidence="2">The sequence shown here is derived from an EMBL/GenBank/DDBJ whole genome shotgun (WGS) entry which is preliminary data.</text>
</comment>